<dbReference type="InterPro" id="IPR012967">
    <property type="entry name" value="COMT_dimerisation"/>
</dbReference>
<dbReference type="GO" id="GO:0032259">
    <property type="term" value="P:methylation"/>
    <property type="evidence" value="ECO:0007669"/>
    <property type="project" value="UniProtKB-KW"/>
</dbReference>
<evidence type="ECO:0000313" key="7">
    <source>
        <dbReference type="Proteomes" id="UP000269276"/>
    </source>
</evidence>
<dbReference type="GO" id="GO:0008171">
    <property type="term" value="F:O-methyltransferase activity"/>
    <property type="evidence" value="ECO:0007669"/>
    <property type="project" value="InterPro"/>
</dbReference>
<dbReference type="InterPro" id="IPR029063">
    <property type="entry name" value="SAM-dependent_MTases_sf"/>
</dbReference>
<protein>
    <submittedName>
        <fullName evidence="6">Uncharacterized protein</fullName>
    </submittedName>
</protein>
<dbReference type="InterPro" id="IPR016461">
    <property type="entry name" value="COMT-like"/>
</dbReference>
<feature type="domain" description="O-methyltransferase C-terminal" evidence="4">
    <location>
        <begin position="183"/>
        <end position="389"/>
    </location>
</feature>
<reference evidence="6 7" key="1">
    <citation type="journal article" date="2018" name="BMC Genomics">
        <title>Genomic evidence for intraspecific hybridization in a clonal and extremely halotolerant yeast.</title>
        <authorList>
            <person name="Gostincar C."/>
            <person name="Stajich J.E."/>
            <person name="Zupancic J."/>
            <person name="Zalar P."/>
            <person name="Gunde-Cimerman N."/>
        </authorList>
    </citation>
    <scope>NUCLEOTIDE SEQUENCE [LARGE SCALE GENOMIC DNA]</scope>
    <source>
        <strain evidence="6 7">EXF-2682</strain>
    </source>
</reference>
<evidence type="ECO:0000313" key="6">
    <source>
        <dbReference type="EMBL" id="RMY69097.1"/>
    </source>
</evidence>
<evidence type="ECO:0000256" key="1">
    <source>
        <dbReference type="ARBA" id="ARBA00022603"/>
    </source>
</evidence>
<dbReference type="AlphaFoldDB" id="A0A3M7DYB6"/>
<name>A0A3M7DYB6_HORWE</name>
<dbReference type="EMBL" id="QWIP01000212">
    <property type="protein sequence ID" value="RMY69097.1"/>
    <property type="molecule type" value="Genomic_DNA"/>
</dbReference>
<dbReference type="PANTHER" id="PTHR43712:SF11">
    <property type="entry name" value="O-METHYLTRANSFERASE (AFU_ORTHOLOGUE AFUA_2G17820)-RELATED"/>
    <property type="match status" value="1"/>
</dbReference>
<evidence type="ECO:0000256" key="2">
    <source>
        <dbReference type="ARBA" id="ARBA00022679"/>
    </source>
</evidence>
<comment type="caution">
    <text evidence="6">The sequence shown here is derived from an EMBL/GenBank/DDBJ whole genome shotgun (WGS) entry which is preliminary data.</text>
</comment>
<dbReference type="VEuPathDB" id="FungiDB:BTJ68_10720"/>
<gene>
    <name evidence="6" type="ORF">D0863_06681</name>
</gene>
<dbReference type="InterPro" id="IPR036390">
    <property type="entry name" value="WH_DNA-bd_sf"/>
</dbReference>
<dbReference type="OrthoDB" id="1535081at2759"/>
<dbReference type="Gene3D" id="1.10.10.10">
    <property type="entry name" value="Winged helix-like DNA-binding domain superfamily/Winged helix DNA-binding domain"/>
    <property type="match status" value="1"/>
</dbReference>
<dbReference type="Proteomes" id="UP000269276">
    <property type="component" value="Unassembled WGS sequence"/>
</dbReference>
<dbReference type="Pfam" id="PF08100">
    <property type="entry name" value="Dimerisation"/>
    <property type="match status" value="1"/>
</dbReference>
<dbReference type="Gene3D" id="3.40.50.150">
    <property type="entry name" value="Vaccinia Virus protein VP39"/>
    <property type="match status" value="1"/>
</dbReference>
<evidence type="ECO:0000256" key="3">
    <source>
        <dbReference type="ARBA" id="ARBA00022691"/>
    </source>
</evidence>
<feature type="domain" description="O-methyltransferase dimerisation" evidence="5">
    <location>
        <begin position="72"/>
        <end position="136"/>
    </location>
</feature>
<dbReference type="PANTHER" id="PTHR43712">
    <property type="entry name" value="PUTATIVE (AFU_ORTHOLOGUE AFUA_4G14580)-RELATED"/>
    <property type="match status" value="1"/>
</dbReference>
<accession>A0A3M7DYB6</accession>
<keyword evidence="3" id="KW-0949">S-adenosyl-L-methionine</keyword>
<proteinExistence type="predicted"/>
<dbReference type="GO" id="GO:0046983">
    <property type="term" value="F:protein dimerization activity"/>
    <property type="evidence" value="ECO:0007669"/>
    <property type="project" value="InterPro"/>
</dbReference>
<dbReference type="PROSITE" id="PS51683">
    <property type="entry name" value="SAM_OMT_II"/>
    <property type="match status" value="1"/>
</dbReference>
<evidence type="ECO:0000259" key="4">
    <source>
        <dbReference type="Pfam" id="PF00891"/>
    </source>
</evidence>
<sequence length="419" mass="47508">MQNNKQPWFPTGTSSARANMSLHAAILRVQEAAEVSNDANDPSKHAKVLEEIHNLQLAAEKPEESVMRLRWQFLASSCIRWAIEYGILQILAEVSGSPVTAEELAKKTGADELLIVRIMRLVTYNGVCEESGHGIYMANEKTLFLAKPAILGGFAHIFDFGFKTVQAVPDLIRESRVHQFPEGPNQNSPIQHAFGDTMFGVLAKDPRRKKIFDDYMSARRYSQEPKWFEIFPVRKHIAATPECGDTDVLLVDVGGGKGHDIASFKENFSDLPGKLILQDLPQTFASLQEKPNGIELMEHDFFKEQPVKGARLYFLRSILHDWSDDKCILILRQLAAALDFGYSRIIIEDFVVADTNVDWLTTSLDLCMWLFFSGIERTYAQWQKLFSEAQLEIVKAWSTPMSRTSVIEVRKRHANVDQY</sequence>
<dbReference type="InterPro" id="IPR001077">
    <property type="entry name" value="COMT_C"/>
</dbReference>
<dbReference type="SUPFAM" id="SSF53335">
    <property type="entry name" value="S-adenosyl-L-methionine-dependent methyltransferases"/>
    <property type="match status" value="1"/>
</dbReference>
<dbReference type="SUPFAM" id="SSF46785">
    <property type="entry name" value="Winged helix' DNA-binding domain"/>
    <property type="match status" value="1"/>
</dbReference>
<dbReference type="Pfam" id="PF00891">
    <property type="entry name" value="Methyltransf_2"/>
    <property type="match status" value="1"/>
</dbReference>
<organism evidence="6 7">
    <name type="scientific">Hortaea werneckii</name>
    <name type="common">Black yeast</name>
    <name type="synonym">Cladosporium werneckii</name>
    <dbReference type="NCBI Taxonomy" id="91943"/>
    <lineage>
        <taxon>Eukaryota</taxon>
        <taxon>Fungi</taxon>
        <taxon>Dikarya</taxon>
        <taxon>Ascomycota</taxon>
        <taxon>Pezizomycotina</taxon>
        <taxon>Dothideomycetes</taxon>
        <taxon>Dothideomycetidae</taxon>
        <taxon>Mycosphaerellales</taxon>
        <taxon>Teratosphaeriaceae</taxon>
        <taxon>Hortaea</taxon>
    </lineage>
</organism>
<keyword evidence="1" id="KW-0489">Methyltransferase</keyword>
<evidence type="ECO:0000259" key="5">
    <source>
        <dbReference type="Pfam" id="PF08100"/>
    </source>
</evidence>
<dbReference type="InterPro" id="IPR036388">
    <property type="entry name" value="WH-like_DNA-bd_sf"/>
</dbReference>
<keyword evidence="2" id="KW-0808">Transferase</keyword>